<proteinExistence type="predicted"/>
<dbReference type="AlphaFoldDB" id="A0AAW1JIR6"/>
<protein>
    <submittedName>
        <fullName evidence="1">Uncharacterized protein</fullName>
    </submittedName>
</protein>
<reference evidence="1 2" key="1">
    <citation type="journal article" date="2024" name="BMC Genomics">
        <title>De novo assembly and annotation of Popillia japonica's genome with initial clues to its potential as an invasive pest.</title>
        <authorList>
            <person name="Cucini C."/>
            <person name="Boschi S."/>
            <person name="Funari R."/>
            <person name="Cardaioli E."/>
            <person name="Iannotti N."/>
            <person name="Marturano G."/>
            <person name="Paoli F."/>
            <person name="Bruttini M."/>
            <person name="Carapelli A."/>
            <person name="Frati F."/>
            <person name="Nardi F."/>
        </authorList>
    </citation>
    <scope>NUCLEOTIDE SEQUENCE [LARGE SCALE GENOMIC DNA]</scope>
    <source>
        <strain evidence="1">DMR45628</strain>
    </source>
</reference>
<keyword evidence="2" id="KW-1185">Reference proteome</keyword>
<name>A0AAW1JIR6_POPJA</name>
<organism evidence="1 2">
    <name type="scientific">Popillia japonica</name>
    <name type="common">Japanese beetle</name>
    <dbReference type="NCBI Taxonomy" id="7064"/>
    <lineage>
        <taxon>Eukaryota</taxon>
        <taxon>Metazoa</taxon>
        <taxon>Ecdysozoa</taxon>
        <taxon>Arthropoda</taxon>
        <taxon>Hexapoda</taxon>
        <taxon>Insecta</taxon>
        <taxon>Pterygota</taxon>
        <taxon>Neoptera</taxon>
        <taxon>Endopterygota</taxon>
        <taxon>Coleoptera</taxon>
        <taxon>Polyphaga</taxon>
        <taxon>Scarabaeiformia</taxon>
        <taxon>Scarabaeidae</taxon>
        <taxon>Rutelinae</taxon>
        <taxon>Popillia</taxon>
    </lineage>
</organism>
<gene>
    <name evidence="1" type="ORF">QE152_g29110</name>
</gene>
<sequence>MTGYLQPEVQDKDNILLNSIVVSAEPGSHKANENPEINHDFEQLYPNCSLKLINEWDSFFSELYSSTAPKTDVVERLYSTLLEATTDDSRIVLQLFILNHLIPTKGRKRSSSGHWKFFIQESSDSMIEHATTVSDIKFKLEDIKEKAASRGVKIQPYLLIEGPQLLNINNVYLHSYR</sequence>
<dbReference type="EMBL" id="JASPKY010000363">
    <property type="protein sequence ID" value="KAK9703814.1"/>
    <property type="molecule type" value="Genomic_DNA"/>
</dbReference>
<accession>A0AAW1JIR6</accession>
<comment type="caution">
    <text evidence="1">The sequence shown here is derived from an EMBL/GenBank/DDBJ whole genome shotgun (WGS) entry which is preliminary data.</text>
</comment>
<dbReference type="Proteomes" id="UP001458880">
    <property type="component" value="Unassembled WGS sequence"/>
</dbReference>
<evidence type="ECO:0000313" key="2">
    <source>
        <dbReference type="Proteomes" id="UP001458880"/>
    </source>
</evidence>
<evidence type="ECO:0000313" key="1">
    <source>
        <dbReference type="EMBL" id="KAK9703814.1"/>
    </source>
</evidence>